<dbReference type="AlphaFoldDB" id="A0A392SEN2"/>
<sequence>MLGVLDWAKSLPKSILFGPNPFCSVPRTIVLLGRVSTTYLTRAPRARDACS</sequence>
<protein>
    <submittedName>
        <fullName evidence="1">Uncharacterized protein</fullName>
    </submittedName>
</protein>
<keyword evidence="2" id="KW-1185">Reference proteome</keyword>
<dbReference type="EMBL" id="LXQA010371232">
    <property type="protein sequence ID" value="MCI47348.1"/>
    <property type="molecule type" value="Genomic_DNA"/>
</dbReference>
<comment type="caution">
    <text evidence="1">The sequence shown here is derived from an EMBL/GenBank/DDBJ whole genome shotgun (WGS) entry which is preliminary data.</text>
</comment>
<reference evidence="1 2" key="1">
    <citation type="journal article" date="2018" name="Front. Plant Sci.">
        <title>Red Clover (Trifolium pratense) and Zigzag Clover (T. medium) - A Picture of Genomic Similarities and Differences.</title>
        <authorList>
            <person name="Dluhosova J."/>
            <person name="Istvanek J."/>
            <person name="Nedelnik J."/>
            <person name="Repkova J."/>
        </authorList>
    </citation>
    <scope>NUCLEOTIDE SEQUENCE [LARGE SCALE GENOMIC DNA]</scope>
    <source>
        <strain evidence="2">cv. 10/8</strain>
        <tissue evidence="1">Leaf</tissue>
    </source>
</reference>
<dbReference type="Proteomes" id="UP000265520">
    <property type="component" value="Unassembled WGS sequence"/>
</dbReference>
<proteinExistence type="predicted"/>
<name>A0A392SEN2_9FABA</name>
<evidence type="ECO:0000313" key="2">
    <source>
        <dbReference type="Proteomes" id="UP000265520"/>
    </source>
</evidence>
<evidence type="ECO:0000313" key="1">
    <source>
        <dbReference type="EMBL" id="MCI47348.1"/>
    </source>
</evidence>
<accession>A0A392SEN2</accession>
<organism evidence="1 2">
    <name type="scientific">Trifolium medium</name>
    <dbReference type="NCBI Taxonomy" id="97028"/>
    <lineage>
        <taxon>Eukaryota</taxon>
        <taxon>Viridiplantae</taxon>
        <taxon>Streptophyta</taxon>
        <taxon>Embryophyta</taxon>
        <taxon>Tracheophyta</taxon>
        <taxon>Spermatophyta</taxon>
        <taxon>Magnoliopsida</taxon>
        <taxon>eudicotyledons</taxon>
        <taxon>Gunneridae</taxon>
        <taxon>Pentapetalae</taxon>
        <taxon>rosids</taxon>
        <taxon>fabids</taxon>
        <taxon>Fabales</taxon>
        <taxon>Fabaceae</taxon>
        <taxon>Papilionoideae</taxon>
        <taxon>50 kb inversion clade</taxon>
        <taxon>NPAAA clade</taxon>
        <taxon>Hologalegina</taxon>
        <taxon>IRL clade</taxon>
        <taxon>Trifolieae</taxon>
        <taxon>Trifolium</taxon>
    </lineage>
</organism>